<dbReference type="SUPFAM" id="SSF81452">
    <property type="entry name" value="Cytochrome c oxidase subunit III-like"/>
    <property type="match status" value="1"/>
</dbReference>
<evidence type="ECO:0000256" key="7">
    <source>
        <dbReference type="SAM" id="Phobius"/>
    </source>
</evidence>
<dbReference type="GO" id="GO:0004129">
    <property type="term" value="F:cytochrome-c oxidase activity"/>
    <property type="evidence" value="ECO:0007669"/>
    <property type="project" value="InterPro"/>
</dbReference>
<protein>
    <submittedName>
        <fullName evidence="9">Heme-copper oxidase subunit III</fullName>
    </submittedName>
</protein>
<sequence>MKELTKRREPFSFMLYLSIVGSSLVFFFIILVFITKEVSNQPITLKIPGVFWASTCIILTSSSTLHWANKAFRQERFRSYRLNISLTLLCGIAFMVLQAWGWRQMFMKGITMSNSTGGMFIYILSGLHLAHALGGIIALAVANNDAFKRMEYVDSYVYSVNPPNQLKLRLISIYWHFIDALWLLLFIFLLYHASQNPGNSH</sequence>
<keyword evidence="4 7" id="KW-1133">Transmembrane helix</keyword>
<dbReference type="PROSITE" id="PS50253">
    <property type="entry name" value="COX3"/>
    <property type="match status" value="1"/>
</dbReference>
<dbReference type="AlphaFoldDB" id="A0A4Q5LZL7"/>
<reference evidence="9 10" key="1">
    <citation type="submission" date="2019-02" db="EMBL/GenBank/DDBJ databases">
        <title>Bacterial novel species Emticicia sp. 17J42-9 isolated from soil.</title>
        <authorList>
            <person name="Jung H.-Y."/>
        </authorList>
    </citation>
    <scope>NUCLEOTIDE SEQUENCE [LARGE SCALE GENOMIC DNA]</scope>
    <source>
        <strain evidence="9 10">17J42-9</strain>
    </source>
</reference>
<comment type="subcellular location">
    <subcellularLocation>
        <location evidence="6">Cell membrane</location>
        <topology evidence="6">Multi-pass membrane protein</topology>
    </subcellularLocation>
    <subcellularLocation>
        <location evidence="1">Membrane</location>
        <topology evidence="1">Multi-pass membrane protein</topology>
    </subcellularLocation>
</comment>
<dbReference type="PANTHER" id="PTHR11403">
    <property type="entry name" value="CYTOCHROME C OXIDASE SUBUNIT III"/>
    <property type="match status" value="1"/>
</dbReference>
<evidence type="ECO:0000256" key="6">
    <source>
        <dbReference type="RuleBase" id="RU003376"/>
    </source>
</evidence>
<keyword evidence="3 6" id="KW-0812">Transmembrane</keyword>
<dbReference type="Gene3D" id="1.20.120.80">
    <property type="entry name" value="Cytochrome c oxidase, subunit III, four-helix bundle"/>
    <property type="match status" value="1"/>
</dbReference>
<dbReference type="InterPro" id="IPR024791">
    <property type="entry name" value="Cyt_c/ubiquinol_Oxase_su3"/>
</dbReference>
<keyword evidence="10" id="KW-1185">Reference proteome</keyword>
<dbReference type="InterPro" id="IPR013833">
    <property type="entry name" value="Cyt_c_oxidase_su3_a-hlx"/>
</dbReference>
<dbReference type="Proteomes" id="UP000293162">
    <property type="component" value="Unassembled WGS sequence"/>
</dbReference>
<evidence type="ECO:0000256" key="2">
    <source>
        <dbReference type="ARBA" id="ARBA00010581"/>
    </source>
</evidence>
<dbReference type="InterPro" id="IPR000298">
    <property type="entry name" value="Cyt_c_oxidase-like_su3"/>
</dbReference>
<dbReference type="EMBL" id="SEWF01000016">
    <property type="protein sequence ID" value="RYU95334.1"/>
    <property type="molecule type" value="Genomic_DNA"/>
</dbReference>
<evidence type="ECO:0000256" key="5">
    <source>
        <dbReference type="ARBA" id="ARBA00023136"/>
    </source>
</evidence>
<dbReference type="InterPro" id="IPR035973">
    <property type="entry name" value="Cyt_c_oxidase_su3-like_sf"/>
</dbReference>
<evidence type="ECO:0000256" key="4">
    <source>
        <dbReference type="ARBA" id="ARBA00022989"/>
    </source>
</evidence>
<evidence type="ECO:0000259" key="8">
    <source>
        <dbReference type="PROSITE" id="PS50253"/>
    </source>
</evidence>
<dbReference type="PANTHER" id="PTHR11403:SF10">
    <property type="entry name" value="CYTOCHROME C OXIDASE"/>
    <property type="match status" value="1"/>
</dbReference>
<feature type="transmembrane region" description="Helical" evidence="7">
    <location>
        <begin position="173"/>
        <end position="193"/>
    </location>
</feature>
<gene>
    <name evidence="9" type="ORF">EWM59_12600</name>
</gene>
<comment type="similarity">
    <text evidence="2 6">Belongs to the cytochrome c oxidase subunit 3 family.</text>
</comment>
<evidence type="ECO:0000313" key="9">
    <source>
        <dbReference type="EMBL" id="RYU95334.1"/>
    </source>
</evidence>
<evidence type="ECO:0000313" key="10">
    <source>
        <dbReference type="Proteomes" id="UP000293162"/>
    </source>
</evidence>
<dbReference type="OrthoDB" id="9810850at2"/>
<feature type="transmembrane region" description="Helical" evidence="7">
    <location>
        <begin position="12"/>
        <end position="35"/>
    </location>
</feature>
<name>A0A4Q5LZL7_9BACT</name>
<feature type="transmembrane region" description="Helical" evidence="7">
    <location>
        <begin position="120"/>
        <end position="142"/>
    </location>
</feature>
<dbReference type="GO" id="GO:0005886">
    <property type="term" value="C:plasma membrane"/>
    <property type="evidence" value="ECO:0007669"/>
    <property type="project" value="UniProtKB-SubCell"/>
</dbReference>
<comment type="caution">
    <text evidence="9">The sequence shown here is derived from an EMBL/GenBank/DDBJ whole genome shotgun (WGS) entry which is preliminary data.</text>
</comment>
<feature type="domain" description="Heme-copper oxidase subunit III family profile" evidence="8">
    <location>
        <begin position="1"/>
        <end position="194"/>
    </location>
</feature>
<feature type="transmembrane region" description="Helical" evidence="7">
    <location>
        <begin position="47"/>
        <end position="68"/>
    </location>
</feature>
<evidence type="ECO:0000256" key="1">
    <source>
        <dbReference type="ARBA" id="ARBA00004141"/>
    </source>
</evidence>
<organism evidence="9 10">
    <name type="scientific">Emticicia agri</name>
    <dbReference type="NCBI Taxonomy" id="2492393"/>
    <lineage>
        <taxon>Bacteria</taxon>
        <taxon>Pseudomonadati</taxon>
        <taxon>Bacteroidota</taxon>
        <taxon>Cytophagia</taxon>
        <taxon>Cytophagales</taxon>
        <taxon>Leadbetterellaceae</taxon>
        <taxon>Emticicia</taxon>
    </lineage>
</organism>
<evidence type="ECO:0000256" key="3">
    <source>
        <dbReference type="ARBA" id="ARBA00022692"/>
    </source>
</evidence>
<dbReference type="Pfam" id="PF00510">
    <property type="entry name" value="COX3"/>
    <property type="match status" value="1"/>
</dbReference>
<dbReference type="GO" id="GO:0019646">
    <property type="term" value="P:aerobic electron transport chain"/>
    <property type="evidence" value="ECO:0007669"/>
    <property type="project" value="InterPro"/>
</dbReference>
<accession>A0A4Q5LZL7</accession>
<feature type="transmembrane region" description="Helical" evidence="7">
    <location>
        <begin position="80"/>
        <end position="100"/>
    </location>
</feature>
<proteinExistence type="inferred from homology"/>
<keyword evidence="5 7" id="KW-0472">Membrane</keyword>